<reference evidence="2" key="2">
    <citation type="submission" date="2025-08" db="UniProtKB">
        <authorList>
            <consortium name="Ensembl"/>
        </authorList>
    </citation>
    <scope>IDENTIFICATION</scope>
</reference>
<keyword evidence="3" id="KW-1185">Reference proteome</keyword>
<dbReference type="InParanoid" id="H0XVL4"/>
<dbReference type="GeneTree" id="ENSGT00940000160977"/>
<evidence type="ECO:0000313" key="3">
    <source>
        <dbReference type="Proteomes" id="UP000005225"/>
    </source>
</evidence>
<proteinExistence type="predicted"/>
<reference evidence="3" key="1">
    <citation type="submission" date="2011-03" db="EMBL/GenBank/DDBJ databases">
        <title>Version 3 of the genome sequence of Otolemur garnettii (Bushbaby).</title>
        <authorList>
            <consortium name="The Broad Institute Genome Sequencing Platform"/>
            <person name="Di Palma F."/>
            <person name="Johnson J."/>
            <person name="Lander E.S."/>
            <person name="Lindblad-Toh K."/>
            <person name="Jaffe D.B."/>
            <person name="Gnerre S."/>
            <person name="MacCallum I."/>
            <person name="Przybylski D."/>
            <person name="Ribeiro F.J."/>
            <person name="Burton J.N."/>
            <person name="Walker B.J."/>
            <person name="Sharpe T."/>
            <person name="Hall G."/>
        </authorList>
    </citation>
    <scope>NUCLEOTIDE SEQUENCE [LARGE SCALE GENOMIC DNA]</scope>
</reference>
<dbReference type="AlphaFoldDB" id="H0XVL4"/>
<dbReference type="eggNOG" id="ENOG502QUGN">
    <property type="taxonomic scope" value="Eukaryota"/>
</dbReference>
<feature type="region of interest" description="Disordered" evidence="1">
    <location>
        <begin position="63"/>
        <end position="122"/>
    </location>
</feature>
<dbReference type="STRING" id="30611.ENSOGAP00000020156"/>
<evidence type="ECO:0000256" key="1">
    <source>
        <dbReference type="SAM" id="MobiDB-lite"/>
    </source>
</evidence>
<dbReference type="HOGENOM" id="CLU_1708192_0_0_1"/>
<evidence type="ECO:0000313" key="2">
    <source>
        <dbReference type="Ensembl" id="ENSOGAP00000020156.1"/>
    </source>
</evidence>
<feature type="compositionally biased region" description="Basic residues" evidence="1">
    <location>
        <begin position="112"/>
        <end position="121"/>
    </location>
</feature>
<dbReference type="OMA" id="KETKRTH"/>
<dbReference type="Ensembl" id="ENSOGAT00000030743.1">
    <property type="protein sequence ID" value="ENSOGAP00000020156.1"/>
    <property type="gene ID" value="ENSOGAG00000033929.1"/>
</dbReference>
<organism evidence="2 3">
    <name type="scientific">Otolemur garnettii</name>
    <name type="common">Small-eared galago</name>
    <name type="synonym">Garnett's greater bushbaby</name>
    <dbReference type="NCBI Taxonomy" id="30611"/>
    <lineage>
        <taxon>Eukaryota</taxon>
        <taxon>Metazoa</taxon>
        <taxon>Chordata</taxon>
        <taxon>Craniata</taxon>
        <taxon>Vertebrata</taxon>
        <taxon>Euteleostomi</taxon>
        <taxon>Mammalia</taxon>
        <taxon>Eutheria</taxon>
        <taxon>Euarchontoglires</taxon>
        <taxon>Primates</taxon>
        <taxon>Strepsirrhini</taxon>
        <taxon>Lorisiformes</taxon>
        <taxon>Galagidae</taxon>
        <taxon>Otolemur</taxon>
    </lineage>
</organism>
<accession>H0XVL4</accession>
<protein>
    <submittedName>
        <fullName evidence="2">Uncharacterized protein</fullName>
    </submittedName>
</protein>
<sequence>MGSLTATWRQGFLKLSQGAQLCPQSISEDTYELVGTAGLAEARDVPNQGGSTYEQIPACWGGLARPPHPGASPTYSKLSGPTDYGYERISETPGLPEPGNTYEQIPAAKSKETKRTHKPDKFRRLFFTDKKHKF</sequence>
<name>H0XVL4_OTOGA</name>
<dbReference type="Proteomes" id="UP000005225">
    <property type="component" value="Unassembled WGS sequence"/>
</dbReference>
<dbReference type="EMBL" id="AAQR03026678">
    <property type="status" value="NOT_ANNOTATED_CDS"/>
    <property type="molecule type" value="Genomic_DNA"/>
</dbReference>
<reference evidence="2" key="3">
    <citation type="submission" date="2025-09" db="UniProtKB">
        <authorList>
            <consortium name="Ensembl"/>
        </authorList>
    </citation>
    <scope>IDENTIFICATION</scope>
</reference>